<dbReference type="RefSeq" id="WP_277277699.1">
    <property type="nucleotide sequence ID" value="NZ_DPOP01000097.1"/>
</dbReference>
<name>A0A3D5N955_9PROT</name>
<dbReference type="InterPro" id="IPR029063">
    <property type="entry name" value="SAM-dependent_MTases_sf"/>
</dbReference>
<dbReference type="GO" id="GO:0032259">
    <property type="term" value="P:methylation"/>
    <property type="evidence" value="ECO:0007669"/>
    <property type="project" value="UniProtKB-KW"/>
</dbReference>
<dbReference type="SUPFAM" id="SSF53335">
    <property type="entry name" value="S-adenosyl-L-methionine-dependent methyltransferases"/>
    <property type="match status" value="1"/>
</dbReference>
<evidence type="ECO:0000313" key="2">
    <source>
        <dbReference type="Proteomes" id="UP000264179"/>
    </source>
</evidence>
<comment type="caution">
    <text evidence="1">The sequence shown here is derived from an EMBL/GenBank/DDBJ whole genome shotgun (WGS) entry which is preliminary data.</text>
</comment>
<keyword evidence="1" id="KW-0489">Methyltransferase</keyword>
<dbReference type="Gene3D" id="3.40.50.150">
    <property type="entry name" value="Vaccinia Virus protein VP39"/>
    <property type="match status" value="1"/>
</dbReference>
<protein>
    <submittedName>
        <fullName evidence="1">SAM-dependent methyltransferase</fullName>
    </submittedName>
</protein>
<dbReference type="GO" id="GO:0008168">
    <property type="term" value="F:methyltransferase activity"/>
    <property type="evidence" value="ECO:0007669"/>
    <property type="project" value="UniProtKB-KW"/>
</dbReference>
<evidence type="ECO:0000313" key="1">
    <source>
        <dbReference type="EMBL" id="HCW67979.1"/>
    </source>
</evidence>
<dbReference type="Proteomes" id="UP000264179">
    <property type="component" value="Unassembled WGS sequence"/>
</dbReference>
<sequence length="199" mass="21662">MSDLLPFFRAWVTDPRRVSAISPSSPALAQLITSEVVPGQGPVLELGPGTGVFTRALLKRGLPENDLTLIEAGPYFSRLLSDRHPDARILQMDATRLAKAGLYAPSTLATVISGLPLLSMKPRQIMGILTGTFGYLRDDGAFYQFTYGPRCPVPSAILGRLGLRATRIGTTVRNMPPSSVYKIERKSRPEILNNILKTA</sequence>
<dbReference type="EMBL" id="DPOP01000097">
    <property type="protein sequence ID" value="HCW67979.1"/>
    <property type="molecule type" value="Genomic_DNA"/>
</dbReference>
<gene>
    <name evidence="1" type="ORF">DHR80_12430</name>
</gene>
<proteinExistence type="predicted"/>
<organism evidence="1 2">
    <name type="scientific">Thalassospira lucentensis</name>
    <dbReference type="NCBI Taxonomy" id="168935"/>
    <lineage>
        <taxon>Bacteria</taxon>
        <taxon>Pseudomonadati</taxon>
        <taxon>Pseudomonadota</taxon>
        <taxon>Alphaproteobacteria</taxon>
        <taxon>Rhodospirillales</taxon>
        <taxon>Thalassospiraceae</taxon>
        <taxon>Thalassospira</taxon>
    </lineage>
</organism>
<accession>A0A3D5N955</accession>
<dbReference type="AlphaFoldDB" id="A0A3D5N955"/>
<reference evidence="1 2" key="1">
    <citation type="journal article" date="2018" name="Nat. Biotechnol.">
        <title>A standardized bacterial taxonomy based on genome phylogeny substantially revises the tree of life.</title>
        <authorList>
            <person name="Parks D.H."/>
            <person name="Chuvochina M."/>
            <person name="Waite D.W."/>
            <person name="Rinke C."/>
            <person name="Skarshewski A."/>
            <person name="Chaumeil P.A."/>
            <person name="Hugenholtz P."/>
        </authorList>
    </citation>
    <scope>NUCLEOTIDE SEQUENCE [LARGE SCALE GENOMIC DNA]</scope>
    <source>
        <strain evidence="1">UBA9881</strain>
    </source>
</reference>
<dbReference type="FunFam" id="3.40.50.150:FF:000346">
    <property type="entry name" value="Phospholipid N-methyltransferase"/>
    <property type="match status" value="1"/>
</dbReference>
<keyword evidence="1" id="KW-0808">Transferase</keyword>